<dbReference type="Gene3D" id="2.20.130.20">
    <property type="match status" value="1"/>
</dbReference>
<evidence type="ECO:0000313" key="2">
    <source>
        <dbReference type="EMBL" id="GFO17824.1"/>
    </source>
</evidence>
<gene>
    <name evidence="2" type="ORF">PoB_004432900</name>
</gene>
<proteinExistence type="predicted"/>
<dbReference type="InterPro" id="IPR001599">
    <property type="entry name" value="Macroglobln_a2"/>
</dbReference>
<dbReference type="EMBL" id="BLXT01004901">
    <property type="protein sequence ID" value="GFO17824.1"/>
    <property type="molecule type" value="Genomic_DNA"/>
</dbReference>
<dbReference type="AlphaFoldDB" id="A0AAV4BCC7"/>
<dbReference type="Proteomes" id="UP000735302">
    <property type="component" value="Unassembled WGS sequence"/>
</dbReference>
<keyword evidence="2" id="KW-0255">Endonuclease</keyword>
<dbReference type="InterPro" id="IPR050473">
    <property type="entry name" value="A2M/Complement_sys"/>
</dbReference>
<evidence type="ECO:0000259" key="1">
    <source>
        <dbReference type="SMART" id="SM01360"/>
    </source>
</evidence>
<dbReference type="SMART" id="SM01360">
    <property type="entry name" value="A2M"/>
    <property type="match status" value="1"/>
</dbReference>
<dbReference type="Pfam" id="PF00207">
    <property type="entry name" value="A2M"/>
    <property type="match status" value="1"/>
</dbReference>
<feature type="domain" description="Alpha-2-macroglobulin" evidence="1">
    <location>
        <begin position="126"/>
        <end position="224"/>
    </location>
</feature>
<evidence type="ECO:0000313" key="3">
    <source>
        <dbReference type="Proteomes" id="UP000735302"/>
    </source>
</evidence>
<name>A0AAV4BCC7_9GAST</name>
<sequence>MHKEQFQLEISNRFNTLEENKPTIETFHKIMEEEAERFGKNGKDKPHGKLEEDMEIERWAGQIAREKDNRWTKRCIEWQPRSGRRDRGRPEVRWMDDIRKAAGPQWQRKAQDRRKGMTSAEGYILQWIDKASKAPHHRYSRFDGDFTFKEKAPDMATIWSAKALCVSQKKGFGMSEGTSLNTFKPFFLSFNMPYAAARGKKRLAVRVTVHITLHRVCIPVILEWIPGHNVQCVSHFALILVMHC</sequence>
<keyword evidence="3" id="KW-1185">Reference proteome</keyword>
<organism evidence="2 3">
    <name type="scientific">Plakobranchus ocellatus</name>
    <dbReference type="NCBI Taxonomy" id="259542"/>
    <lineage>
        <taxon>Eukaryota</taxon>
        <taxon>Metazoa</taxon>
        <taxon>Spiralia</taxon>
        <taxon>Lophotrochozoa</taxon>
        <taxon>Mollusca</taxon>
        <taxon>Gastropoda</taxon>
        <taxon>Heterobranchia</taxon>
        <taxon>Euthyneura</taxon>
        <taxon>Panpulmonata</taxon>
        <taxon>Sacoglossa</taxon>
        <taxon>Placobranchoidea</taxon>
        <taxon>Plakobranchidae</taxon>
        <taxon>Plakobranchus</taxon>
    </lineage>
</organism>
<dbReference type="GO" id="GO:0004519">
    <property type="term" value="F:endonuclease activity"/>
    <property type="evidence" value="ECO:0007669"/>
    <property type="project" value="UniProtKB-KW"/>
</dbReference>
<dbReference type="PANTHER" id="PTHR11412:SF171">
    <property type="entry name" value="PREGNANCY ZONE PROTEIN-LIKE PROTEIN"/>
    <property type="match status" value="1"/>
</dbReference>
<dbReference type="GO" id="GO:0004866">
    <property type="term" value="F:endopeptidase inhibitor activity"/>
    <property type="evidence" value="ECO:0007669"/>
    <property type="project" value="InterPro"/>
</dbReference>
<reference evidence="2 3" key="1">
    <citation type="journal article" date="2021" name="Elife">
        <title>Chloroplast acquisition without the gene transfer in kleptoplastic sea slugs, Plakobranchus ocellatus.</title>
        <authorList>
            <person name="Maeda T."/>
            <person name="Takahashi S."/>
            <person name="Yoshida T."/>
            <person name="Shimamura S."/>
            <person name="Takaki Y."/>
            <person name="Nagai Y."/>
            <person name="Toyoda A."/>
            <person name="Suzuki Y."/>
            <person name="Arimoto A."/>
            <person name="Ishii H."/>
            <person name="Satoh N."/>
            <person name="Nishiyama T."/>
            <person name="Hasebe M."/>
            <person name="Maruyama T."/>
            <person name="Minagawa J."/>
            <person name="Obokata J."/>
            <person name="Shigenobu S."/>
        </authorList>
    </citation>
    <scope>NUCLEOTIDE SEQUENCE [LARGE SCALE GENOMIC DNA]</scope>
</reference>
<accession>A0AAV4BCC7</accession>
<comment type="caution">
    <text evidence="2">The sequence shown here is derived from an EMBL/GenBank/DDBJ whole genome shotgun (WGS) entry which is preliminary data.</text>
</comment>
<dbReference type="PANTHER" id="PTHR11412">
    <property type="entry name" value="MACROGLOBULIN / COMPLEMENT"/>
    <property type="match status" value="1"/>
</dbReference>
<keyword evidence="2" id="KW-0378">Hydrolase</keyword>
<protein>
    <submittedName>
        <fullName evidence="2">Endonuclease-reverse transcriptase</fullName>
    </submittedName>
</protein>
<keyword evidence="2" id="KW-0540">Nuclease</keyword>